<organism evidence="3 4">
    <name type="scientific">Extremus antarcticus</name>
    <dbReference type="NCBI Taxonomy" id="702011"/>
    <lineage>
        <taxon>Eukaryota</taxon>
        <taxon>Fungi</taxon>
        <taxon>Dikarya</taxon>
        <taxon>Ascomycota</taxon>
        <taxon>Pezizomycotina</taxon>
        <taxon>Dothideomycetes</taxon>
        <taxon>Dothideomycetidae</taxon>
        <taxon>Mycosphaerellales</taxon>
        <taxon>Extremaceae</taxon>
        <taxon>Extremus</taxon>
    </lineage>
</organism>
<dbReference type="PANTHER" id="PTHR33365:SF4">
    <property type="entry name" value="CYCLOCHLOROTINE BIOSYNTHESIS PROTEIN O"/>
    <property type="match status" value="1"/>
</dbReference>
<dbReference type="GO" id="GO:0043386">
    <property type="term" value="P:mycotoxin biosynthetic process"/>
    <property type="evidence" value="ECO:0007669"/>
    <property type="project" value="InterPro"/>
</dbReference>
<name>A0AAJ0DB73_9PEZI</name>
<gene>
    <name evidence="3" type="ORF">LTR09_008181</name>
</gene>
<comment type="pathway">
    <text evidence="1">Mycotoxin biosynthesis.</text>
</comment>
<keyword evidence="4" id="KW-1185">Reference proteome</keyword>
<accession>A0AAJ0DB73</accession>
<comment type="caution">
    <text evidence="3">The sequence shown here is derived from an EMBL/GenBank/DDBJ whole genome shotgun (WGS) entry which is preliminary data.</text>
</comment>
<dbReference type="AlphaFoldDB" id="A0AAJ0DB73"/>
<sequence>MFHQMHCIIDIRQHYSSLIGVNGTSDEDRELAISDKAKAHMAHCFNWLRQSILCHADDTKELLQNDPSGHGFVDTTKHVCGSPERLYDLGNGYFAPDDSGELKWHARER</sequence>
<evidence type="ECO:0000256" key="1">
    <source>
        <dbReference type="ARBA" id="ARBA00004685"/>
    </source>
</evidence>
<reference evidence="3" key="1">
    <citation type="submission" date="2023-04" db="EMBL/GenBank/DDBJ databases">
        <title>Black Yeasts Isolated from many extreme environments.</title>
        <authorList>
            <person name="Coleine C."/>
            <person name="Stajich J.E."/>
            <person name="Selbmann L."/>
        </authorList>
    </citation>
    <scope>NUCLEOTIDE SEQUENCE</scope>
    <source>
        <strain evidence="3">CCFEE 5312</strain>
    </source>
</reference>
<evidence type="ECO:0000313" key="3">
    <source>
        <dbReference type="EMBL" id="KAK3050542.1"/>
    </source>
</evidence>
<protein>
    <submittedName>
        <fullName evidence="3">Uncharacterized protein</fullName>
    </submittedName>
</protein>
<dbReference type="Proteomes" id="UP001271007">
    <property type="component" value="Unassembled WGS sequence"/>
</dbReference>
<dbReference type="InterPro" id="IPR021765">
    <property type="entry name" value="UstYa-like"/>
</dbReference>
<evidence type="ECO:0000256" key="2">
    <source>
        <dbReference type="ARBA" id="ARBA00035112"/>
    </source>
</evidence>
<dbReference type="EMBL" id="JAWDJX010000031">
    <property type="protein sequence ID" value="KAK3050542.1"/>
    <property type="molecule type" value="Genomic_DNA"/>
</dbReference>
<proteinExistence type="inferred from homology"/>
<comment type="similarity">
    <text evidence="2">Belongs to the ustYa family.</text>
</comment>
<dbReference type="Pfam" id="PF11807">
    <property type="entry name" value="UstYa"/>
    <property type="match status" value="1"/>
</dbReference>
<dbReference type="PANTHER" id="PTHR33365">
    <property type="entry name" value="YALI0B05434P"/>
    <property type="match status" value="1"/>
</dbReference>
<evidence type="ECO:0000313" key="4">
    <source>
        <dbReference type="Proteomes" id="UP001271007"/>
    </source>
</evidence>